<evidence type="ECO:0000313" key="2">
    <source>
        <dbReference type="Proteomes" id="UP000813427"/>
    </source>
</evidence>
<keyword evidence="2" id="KW-1185">Reference proteome</keyword>
<sequence length="134" mass="15710">MFSSWLDDKTQTRMVCHGSMYEVKWDSKNKPDKVPADKFCTQLNITLPLAVGTTPLDTMTIYSRVHTCLPSKNTEDKEVTVPQLEKWITELQRHLLFRDDSVETQNQASDMLDYWNFTGRRRQGLERRRNGPED</sequence>
<reference evidence="1" key="1">
    <citation type="journal article" date="2021" name="Nat. Commun.">
        <title>Genetic determinants of endophytism in the Arabidopsis root mycobiome.</title>
        <authorList>
            <person name="Mesny F."/>
            <person name="Miyauchi S."/>
            <person name="Thiergart T."/>
            <person name="Pickel B."/>
            <person name="Atanasova L."/>
            <person name="Karlsson M."/>
            <person name="Huettel B."/>
            <person name="Barry K.W."/>
            <person name="Haridas S."/>
            <person name="Chen C."/>
            <person name="Bauer D."/>
            <person name="Andreopoulos W."/>
            <person name="Pangilinan J."/>
            <person name="LaButti K."/>
            <person name="Riley R."/>
            <person name="Lipzen A."/>
            <person name="Clum A."/>
            <person name="Drula E."/>
            <person name="Henrissat B."/>
            <person name="Kohler A."/>
            <person name="Grigoriev I.V."/>
            <person name="Martin F.M."/>
            <person name="Hacquard S."/>
        </authorList>
    </citation>
    <scope>NUCLEOTIDE SEQUENCE</scope>
    <source>
        <strain evidence="1">MPI-SDFR-AT-0068</strain>
    </source>
</reference>
<evidence type="ECO:0000313" key="1">
    <source>
        <dbReference type="EMBL" id="KAH7255984.1"/>
    </source>
</evidence>
<name>A0A8K0S4B9_9HYPO</name>
<dbReference type="AlphaFoldDB" id="A0A8K0S4B9"/>
<accession>A0A8K0S4B9</accession>
<dbReference type="OrthoDB" id="2992173at2759"/>
<organism evidence="1 2">
    <name type="scientific">Fusarium tricinctum</name>
    <dbReference type="NCBI Taxonomy" id="61284"/>
    <lineage>
        <taxon>Eukaryota</taxon>
        <taxon>Fungi</taxon>
        <taxon>Dikarya</taxon>
        <taxon>Ascomycota</taxon>
        <taxon>Pezizomycotina</taxon>
        <taxon>Sordariomycetes</taxon>
        <taxon>Hypocreomycetidae</taxon>
        <taxon>Hypocreales</taxon>
        <taxon>Nectriaceae</taxon>
        <taxon>Fusarium</taxon>
        <taxon>Fusarium tricinctum species complex</taxon>
    </lineage>
</organism>
<proteinExistence type="predicted"/>
<comment type="caution">
    <text evidence="1">The sequence shown here is derived from an EMBL/GenBank/DDBJ whole genome shotgun (WGS) entry which is preliminary data.</text>
</comment>
<dbReference type="EMBL" id="JAGPXF010000002">
    <property type="protein sequence ID" value="KAH7255984.1"/>
    <property type="molecule type" value="Genomic_DNA"/>
</dbReference>
<dbReference type="Proteomes" id="UP000813427">
    <property type="component" value="Unassembled WGS sequence"/>
</dbReference>
<gene>
    <name evidence="1" type="ORF">BKA59DRAFT_450077</name>
</gene>
<protein>
    <submittedName>
        <fullName evidence="1">Uncharacterized protein</fullName>
    </submittedName>
</protein>